<protein>
    <submittedName>
        <fullName evidence="2">Uncharacterized protein</fullName>
    </submittedName>
</protein>
<gene>
    <name evidence="2" type="ORF">SHM_09230</name>
</gene>
<proteinExistence type="predicted"/>
<name>A0ABN6SXE6_9MOLU</name>
<reference evidence="2 3" key="1">
    <citation type="journal article" date="2022" name="Front. Microbiol.">
        <title>Male-killing mechanisms vary between Spiroplasma species.</title>
        <authorList>
            <person name="Arai H."/>
            <person name="Inoue M."/>
            <person name="Kageyama D."/>
        </authorList>
    </citation>
    <scope>NUCLEOTIDE SEQUENCE [LARGE SCALE GENOMIC DNA]</scope>
    <source>
        <strain evidence="3">sHm</strain>
    </source>
</reference>
<dbReference type="RefSeq" id="WP_281749339.1">
    <property type="nucleotide sequence ID" value="NZ_AP026933.1"/>
</dbReference>
<evidence type="ECO:0000256" key="1">
    <source>
        <dbReference type="SAM" id="MobiDB-lite"/>
    </source>
</evidence>
<feature type="region of interest" description="Disordered" evidence="1">
    <location>
        <begin position="1"/>
        <end position="27"/>
    </location>
</feature>
<organism evidence="2 3">
    <name type="scientific">Spiroplasma ixodetis</name>
    <dbReference type="NCBI Taxonomy" id="2141"/>
    <lineage>
        <taxon>Bacteria</taxon>
        <taxon>Bacillati</taxon>
        <taxon>Mycoplasmatota</taxon>
        <taxon>Mollicutes</taxon>
        <taxon>Entomoplasmatales</taxon>
        <taxon>Spiroplasmataceae</taxon>
        <taxon>Spiroplasma</taxon>
    </lineage>
</organism>
<feature type="compositionally biased region" description="Polar residues" evidence="1">
    <location>
        <begin position="1"/>
        <end position="23"/>
    </location>
</feature>
<evidence type="ECO:0000313" key="2">
    <source>
        <dbReference type="EMBL" id="BDT03277.1"/>
    </source>
</evidence>
<evidence type="ECO:0000313" key="3">
    <source>
        <dbReference type="Proteomes" id="UP001163387"/>
    </source>
</evidence>
<dbReference type="EMBL" id="AP026933">
    <property type="protein sequence ID" value="BDT03277.1"/>
    <property type="molecule type" value="Genomic_DNA"/>
</dbReference>
<sequence length="62" mass="7228">MAYNKQSDLSHINGGLPSTSSNNSKDEERLKKRFMVNCLEVKFYIKFMNYANPLNKKIMNLL</sequence>
<accession>A0ABN6SXE6</accession>
<keyword evidence="3" id="KW-1185">Reference proteome</keyword>
<dbReference type="Proteomes" id="UP001163387">
    <property type="component" value="Chromosome"/>
</dbReference>